<reference evidence="3 4" key="1">
    <citation type="submission" date="2019-06" db="EMBL/GenBank/DDBJ databases">
        <title>Sequencing the genomes of 1000 actinobacteria strains.</title>
        <authorList>
            <person name="Klenk H.-P."/>
        </authorList>
    </citation>
    <scope>NUCLEOTIDE SEQUENCE [LARGE SCALE GENOMIC DNA]</scope>
    <source>
        <strain evidence="3 4">DSM 42059</strain>
    </source>
</reference>
<gene>
    <name evidence="3" type="ORF">FHX80_1151</name>
</gene>
<dbReference type="EMBL" id="VIWW01000001">
    <property type="protein sequence ID" value="TWG01665.1"/>
    <property type="molecule type" value="Genomic_DNA"/>
</dbReference>
<keyword evidence="2" id="KW-0812">Transmembrane</keyword>
<feature type="transmembrane region" description="Helical" evidence="2">
    <location>
        <begin position="220"/>
        <end position="239"/>
    </location>
</feature>
<proteinExistence type="predicted"/>
<comment type="caution">
    <text evidence="3">The sequence shown here is derived from an EMBL/GenBank/DDBJ whole genome shotgun (WGS) entry which is preliminary data.</text>
</comment>
<protein>
    <submittedName>
        <fullName evidence="3">Uncharacterized protein</fullName>
    </submittedName>
</protein>
<dbReference type="AlphaFoldDB" id="A0A561UQN2"/>
<accession>A0A561UQN2</accession>
<feature type="transmembrane region" description="Helical" evidence="2">
    <location>
        <begin position="176"/>
        <end position="200"/>
    </location>
</feature>
<dbReference type="RefSeq" id="WP_244318102.1">
    <property type="nucleotide sequence ID" value="NZ_VIWW01000001.1"/>
</dbReference>
<sequence length="274" mass="28485">MENRTAATTPAGRADDRVHRPSTPLHPRHDIRPVEGICYATGAVLIASGLVHLVVLVAGGGSWDGPVSWRKPVTFGLSFGLTLIAIAWVSSYLRIGVRARTVLLGVFAADCVLEVAGITVQAWRRVPSHFNMETPFDTGVSMALAVGGGVLVVILSVLSAAAFLRRPAGPPGMALALRAGCGILVIGLLSGAAMIARGVYLTRTGNQLAGYTSTASLKPLHGVSLHAVLVLPVLARLLVMTSWSAHTRVSVVRAAVGCYATAVAAALVWAVVAY</sequence>
<feature type="transmembrane region" description="Helical" evidence="2">
    <location>
        <begin position="143"/>
        <end position="164"/>
    </location>
</feature>
<evidence type="ECO:0000256" key="1">
    <source>
        <dbReference type="SAM" id="MobiDB-lite"/>
    </source>
</evidence>
<feature type="transmembrane region" description="Helical" evidence="2">
    <location>
        <begin position="75"/>
        <end position="95"/>
    </location>
</feature>
<keyword evidence="2" id="KW-1133">Transmembrane helix</keyword>
<feature type="transmembrane region" description="Helical" evidence="2">
    <location>
        <begin position="37"/>
        <end position="63"/>
    </location>
</feature>
<feature type="transmembrane region" description="Helical" evidence="2">
    <location>
        <begin position="251"/>
        <end position="272"/>
    </location>
</feature>
<feature type="transmembrane region" description="Helical" evidence="2">
    <location>
        <begin position="102"/>
        <end position="123"/>
    </location>
</feature>
<keyword evidence="2" id="KW-0472">Membrane</keyword>
<evidence type="ECO:0000313" key="4">
    <source>
        <dbReference type="Proteomes" id="UP000318186"/>
    </source>
</evidence>
<evidence type="ECO:0000256" key="2">
    <source>
        <dbReference type="SAM" id="Phobius"/>
    </source>
</evidence>
<dbReference type="Proteomes" id="UP000318186">
    <property type="component" value="Unassembled WGS sequence"/>
</dbReference>
<feature type="region of interest" description="Disordered" evidence="1">
    <location>
        <begin position="1"/>
        <end position="28"/>
    </location>
</feature>
<organism evidence="3 4">
    <name type="scientific">Streptomyces brevispora</name>
    <dbReference type="NCBI Taxonomy" id="887462"/>
    <lineage>
        <taxon>Bacteria</taxon>
        <taxon>Bacillati</taxon>
        <taxon>Actinomycetota</taxon>
        <taxon>Actinomycetes</taxon>
        <taxon>Kitasatosporales</taxon>
        <taxon>Streptomycetaceae</taxon>
        <taxon>Streptomyces</taxon>
    </lineage>
</organism>
<name>A0A561UQN2_9ACTN</name>
<evidence type="ECO:0000313" key="3">
    <source>
        <dbReference type="EMBL" id="TWG01665.1"/>
    </source>
</evidence>